<dbReference type="PROSITE" id="PS50929">
    <property type="entry name" value="ABC_TM1F"/>
    <property type="match status" value="1"/>
</dbReference>
<dbReference type="InterPro" id="IPR039421">
    <property type="entry name" value="Type_1_exporter"/>
</dbReference>
<dbReference type="InterPro" id="IPR027417">
    <property type="entry name" value="P-loop_NTPase"/>
</dbReference>
<keyword evidence="2 7" id="KW-0812">Transmembrane</keyword>
<comment type="caution">
    <text evidence="10">The sequence shown here is derived from an EMBL/GenBank/DDBJ whole genome shotgun (WGS) entry which is preliminary data.</text>
</comment>
<dbReference type="SUPFAM" id="SSF90123">
    <property type="entry name" value="ABC transporter transmembrane region"/>
    <property type="match status" value="1"/>
</dbReference>
<keyword evidence="6 7" id="KW-0472">Membrane</keyword>
<evidence type="ECO:0000259" key="8">
    <source>
        <dbReference type="PROSITE" id="PS50893"/>
    </source>
</evidence>
<sequence>MKITKIIWSITRYRLFYEVSRFICGIIANVATLAFGLLMQQLYNTLSSHPHFDQPLFILLCLMIVPALTTMVMSFFGIHNLIETHFPVRGLLMRNVLERIYQQPAARAIPCSTGEALNRMRDDATTIADAPRDYQLPAMIYALIAFIILLRVNVLVTVFLFLPLAAVIAIARSLMKRIERYRIASREAAGRVSGLIGEVVGAAQSIQVASAEEPVIRYFSQINNHRLKQVLRERLLNDTLDAFLQNTVGIGVGLVLFLAALNAHNSPLSVGDLALFLTYLSYISGFMLGFGGLFGWFAQVSVSFSRLRALVPEASPEELVEHHSLASVPVSQNQQVVVKSTPLESLRVENLTYRYPENGKGIEPISFEVSRGALVVITGRVGSGKTTLVRAILGLLPKDGGQLYWNGELITDSGRFFVPPHSAYTPQVHHLFSTTLQENILLDLPEDQKSVQESLYQAVMDQDVADFSQGLLTEIGTRGMKLSGGQAQRSAIARTVVRHAELCVFDDLSSALDAKTESLLWQRLFQRDSEQTYLVVSHSRELLRRADQIIVLQDGQMVAHGTLSFLLEHSAEMQALWQDEHIPNEQ</sequence>
<evidence type="ECO:0000256" key="1">
    <source>
        <dbReference type="ARBA" id="ARBA00004651"/>
    </source>
</evidence>
<reference evidence="11" key="1">
    <citation type="submission" date="2018-12" db="EMBL/GenBank/DDBJ databases">
        <title>Tengunoibacter tsumagoiensis gen. nov., sp. nov., Dictyobacter kobayashii sp. nov., D. alpinus sp. nov., and D. joshuensis sp. nov. and description of Dictyobacteraceae fam. nov. within the order Ktedonobacterales isolated from Tengu-no-mugimeshi.</title>
        <authorList>
            <person name="Wang C.M."/>
            <person name="Zheng Y."/>
            <person name="Sakai Y."/>
            <person name="Toyoda A."/>
            <person name="Minakuchi Y."/>
            <person name="Abe K."/>
            <person name="Yokota A."/>
            <person name="Yabe S."/>
        </authorList>
    </citation>
    <scope>NUCLEOTIDE SEQUENCE [LARGE SCALE GENOMIC DNA]</scope>
    <source>
        <strain evidence="11">Uno3</strain>
    </source>
</reference>
<dbReference type="Proteomes" id="UP000287352">
    <property type="component" value="Unassembled WGS sequence"/>
</dbReference>
<feature type="domain" description="ABC transmembrane type-1" evidence="9">
    <location>
        <begin position="22"/>
        <end position="299"/>
    </location>
</feature>
<keyword evidence="3" id="KW-0547">Nucleotide-binding</keyword>
<dbReference type="PANTHER" id="PTHR24221:SF423">
    <property type="entry name" value="ABC TRANSPORTER"/>
    <property type="match status" value="1"/>
</dbReference>
<evidence type="ECO:0000313" key="10">
    <source>
        <dbReference type="EMBL" id="GCE14963.1"/>
    </source>
</evidence>
<accession>A0A402A757</accession>
<dbReference type="GO" id="GO:0140359">
    <property type="term" value="F:ABC-type transporter activity"/>
    <property type="evidence" value="ECO:0007669"/>
    <property type="project" value="InterPro"/>
</dbReference>
<evidence type="ECO:0000256" key="7">
    <source>
        <dbReference type="SAM" id="Phobius"/>
    </source>
</evidence>
<dbReference type="RefSeq" id="WP_126582487.1">
    <property type="nucleotide sequence ID" value="NZ_BIFR01000002.1"/>
</dbReference>
<dbReference type="InterPro" id="IPR003593">
    <property type="entry name" value="AAA+_ATPase"/>
</dbReference>
<dbReference type="GO" id="GO:0005524">
    <property type="term" value="F:ATP binding"/>
    <property type="evidence" value="ECO:0007669"/>
    <property type="project" value="UniProtKB-KW"/>
</dbReference>
<organism evidence="10 11">
    <name type="scientific">Tengunoibacter tsumagoiensis</name>
    <dbReference type="NCBI Taxonomy" id="2014871"/>
    <lineage>
        <taxon>Bacteria</taxon>
        <taxon>Bacillati</taxon>
        <taxon>Chloroflexota</taxon>
        <taxon>Ktedonobacteria</taxon>
        <taxon>Ktedonobacterales</taxon>
        <taxon>Dictyobacteraceae</taxon>
        <taxon>Tengunoibacter</taxon>
    </lineage>
</organism>
<dbReference type="SUPFAM" id="SSF52540">
    <property type="entry name" value="P-loop containing nucleoside triphosphate hydrolases"/>
    <property type="match status" value="1"/>
</dbReference>
<evidence type="ECO:0000256" key="2">
    <source>
        <dbReference type="ARBA" id="ARBA00022692"/>
    </source>
</evidence>
<dbReference type="PANTHER" id="PTHR24221">
    <property type="entry name" value="ATP-BINDING CASSETTE SUB-FAMILY B"/>
    <property type="match status" value="1"/>
</dbReference>
<dbReference type="AlphaFoldDB" id="A0A402A757"/>
<feature type="transmembrane region" description="Helical" evidence="7">
    <location>
        <begin position="242"/>
        <end position="261"/>
    </location>
</feature>
<evidence type="ECO:0000256" key="3">
    <source>
        <dbReference type="ARBA" id="ARBA00022741"/>
    </source>
</evidence>
<feature type="domain" description="ABC transporter" evidence="8">
    <location>
        <begin position="346"/>
        <end position="579"/>
    </location>
</feature>
<feature type="transmembrane region" description="Helical" evidence="7">
    <location>
        <begin position="138"/>
        <end position="171"/>
    </location>
</feature>
<dbReference type="EMBL" id="BIFR01000002">
    <property type="protein sequence ID" value="GCE14963.1"/>
    <property type="molecule type" value="Genomic_DNA"/>
</dbReference>
<feature type="transmembrane region" description="Helical" evidence="7">
    <location>
        <begin position="55"/>
        <end position="78"/>
    </location>
</feature>
<dbReference type="PROSITE" id="PS50893">
    <property type="entry name" value="ABC_TRANSPORTER_2"/>
    <property type="match status" value="1"/>
</dbReference>
<dbReference type="CDD" id="cd07346">
    <property type="entry name" value="ABC_6TM_exporters"/>
    <property type="match status" value="1"/>
</dbReference>
<dbReference type="Pfam" id="PF00005">
    <property type="entry name" value="ABC_tran"/>
    <property type="match status" value="1"/>
</dbReference>
<dbReference type="InterPro" id="IPR036640">
    <property type="entry name" value="ABC1_TM_sf"/>
</dbReference>
<keyword evidence="4" id="KW-0067">ATP-binding</keyword>
<feature type="transmembrane region" description="Helical" evidence="7">
    <location>
        <begin position="273"/>
        <end position="298"/>
    </location>
</feature>
<dbReference type="Gene3D" id="1.20.1560.10">
    <property type="entry name" value="ABC transporter type 1, transmembrane domain"/>
    <property type="match status" value="1"/>
</dbReference>
<dbReference type="InterPro" id="IPR003439">
    <property type="entry name" value="ABC_transporter-like_ATP-bd"/>
</dbReference>
<dbReference type="GO" id="GO:0016887">
    <property type="term" value="F:ATP hydrolysis activity"/>
    <property type="evidence" value="ECO:0007669"/>
    <property type="project" value="InterPro"/>
</dbReference>
<feature type="transmembrane region" description="Helical" evidence="7">
    <location>
        <begin position="20"/>
        <end position="43"/>
    </location>
</feature>
<comment type="subcellular location">
    <subcellularLocation>
        <location evidence="1">Cell membrane</location>
        <topology evidence="1">Multi-pass membrane protein</topology>
    </subcellularLocation>
</comment>
<name>A0A402A757_9CHLR</name>
<dbReference type="InterPro" id="IPR011527">
    <property type="entry name" value="ABC1_TM_dom"/>
</dbReference>
<evidence type="ECO:0000313" key="11">
    <source>
        <dbReference type="Proteomes" id="UP000287352"/>
    </source>
</evidence>
<evidence type="ECO:0000259" key="9">
    <source>
        <dbReference type="PROSITE" id="PS50929"/>
    </source>
</evidence>
<dbReference type="Pfam" id="PF00664">
    <property type="entry name" value="ABC_membrane"/>
    <property type="match status" value="1"/>
</dbReference>
<protein>
    <submittedName>
        <fullName evidence="10">HlyB/MsbA family ABC transporter</fullName>
    </submittedName>
</protein>
<dbReference type="GO" id="GO:0005886">
    <property type="term" value="C:plasma membrane"/>
    <property type="evidence" value="ECO:0007669"/>
    <property type="project" value="UniProtKB-SubCell"/>
</dbReference>
<evidence type="ECO:0000256" key="5">
    <source>
        <dbReference type="ARBA" id="ARBA00022989"/>
    </source>
</evidence>
<dbReference type="Gene3D" id="3.40.50.300">
    <property type="entry name" value="P-loop containing nucleotide triphosphate hydrolases"/>
    <property type="match status" value="1"/>
</dbReference>
<gene>
    <name evidence="10" type="ORF">KTT_48220</name>
</gene>
<evidence type="ECO:0000256" key="6">
    <source>
        <dbReference type="ARBA" id="ARBA00023136"/>
    </source>
</evidence>
<keyword evidence="11" id="KW-1185">Reference proteome</keyword>
<dbReference type="OrthoDB" id="9769115at2"/>
<proteinExistence type="predicted"/>
<keyword evidence="5 7" id="KW-1133">Transmembrane helix</keyword>
<dbReference type="SMART" id="SM00382">
    <property type="entry name" value="AAA"/>
    <property type="match status" value="1"/>
</dbReference>
<evidence type="ECO:0000256" key="4">
    <source>
        <dbReference type="ARBA" id="ARBA00022840"/>
    </source>
</evidence>